<keyword evidence="4 10" id="KW-0067">ATP-binding</keyword>
<keyword evidence="6 7" id="KW-0472">Membrane</keyword>
<dbReference type="Gene3D" id="3.40.50.300">
    <property type="entry name" value="P-loop containing nucleotide triphosphate hydrolases"/>
    <property type="match status" value="1"/>
</dbReference>
<evidence type="ECO:0000256" key="2">
    <source>
        <dbReference type="ARBA" id="ARBA00022692"/>
    </source>
</evidence>
<dbReference type="GO" id="GO:0005886">
    <property type="term" value="C:plasma membrane"/>
    <property type="evidence" value="ECO:0007669"/>
    <property type="project" value="UniProtKB-SubCell"/>
</dbReference>
<evidence type="ECO:0000256" key="5">
    <source>
        <dbReference type="ARBA" id="ARBA00022989"/>
    </source>
</evidence>
<dbReference type="InterPro" id="IPR003593">
    <property type="entry name" value="AAA+_ATPase"/>
</dbReference>
<dbReference type="InterPro" id="IPR011527">
    <property type="entry name" value="ABC1_TM_dom"/>
</dbReference>
<feature type="transmembrane region" description="Helical" evidence="7">
    <location>
        <begin position="22"/>
        <end position="50"/>
    </location>
</feature>
<dbReference type="Gene3D" id="1.20.1560.10">
    <property type="entry name" value="ABC transporter type 1, transmembrane domain"/>
    <property type="match status" value="1"/>
</dbReference>
<dbReference type="PANTHER" id="PTHR43394">
    <property type="entry name" value="ATP-DEPENDENT PERMEASE MDL1, MITOCHONDRIAL"/>
    <property type="match status" value="1"/>
</dbReference>
<feature type="transmembrane region" description="Helical" evidence="7">
    <location>
        <begin position="95"/>
        <end position="119"/>
    </location>
</feature>
<evidence type="ECO:0000259" key="9">
    <source>
        <dbReference type="PROSITE" id="PS50929"/>
    </source>
</evidence>
<feature type="transmembrane region" description="Helical" evidence="7">
    <location>
        <begin position="205"/>
        <end position="227"/>
    </location>
</feature>
<evidence type="ECO:0000256" key="7">
    <source>
        <dbReference type="SAM" id="Phobius"/>
    </source>
</evidence>
<keyword evidence="5 7" id="KW-1133">Transmembrane helix</keyword>
<comment type="caution">
    <text evidence="10">The sequence shown here is derived from an EMBL/GenBank/DDBJ whole genome shotgun (WGS) entry which is preliminary data.</text>
</comment>
<dbReference type="PROSITE" id="PS50893">
    <property type="entry name" value="ABC_TRANSPORTER_2"/>
    <property type="match status" value="1"/>
</dbReference>
<dbReference type="CDD" id="cd18552">
    <property type="entry name" value="ABC_6TM_MsbA_like"/>
    <property type="match status" value="1"/>
</dbReference>
<dbReference type="GO" id="GO:0016887">
    <property type="term" value="F:ATP hydrolysis activity"/>
    <property type="evidence" value="ECO:0007669"/>
    <property type="project" value="InterPro"/>
</dbReference>
<dbReference type="InterPro" id="IPR017871">
    <property type="entry name" value="ABC_transporter-like_CS"/>
</dbReference>
<dbReference type="GO" id="GO:0005524">
    <property type="term" value="F:ATP binding"/>
    <property type="evidence" value="ECO:0007669"/>
    <property type="project" value="UniProtKB-KW"/>
</dbReference>
<dbReference type="SUPFAM" id="SSF90123">
    <property type="entry name" value="ABC transporter transmembrane region"/>
    <property type="match status" value="1"/>
</dbReference>
<dbReference type="Pfam" id="PF00005">
    <property type="entry name" value="ABC_tran"/>
    <property type="match status" value="1"/>
</dbReference>
<reference evidence="10" key="1">
    <citation type="journal article" date="2020" name="mSystems">
        <title>Genome- and Community-Level Interaction Insights into Carbon Utilization and Element Cycling Functions of Hydrothermarchaeota in Hydrothermal Sediment.</title>
        <authorList>
            <person name="Zhou Z."/>
            <person name="Liu Y."/>
            <person name="Xu W."/>
            <person name="Pan J."/>
            <person name="Luo Z.H."/>
            <person name="Li M."/>
        </authorList>
    </citation>
    <scope>NUCLEOTIDE SEQUENCE [LARGE SCALE GENOMIC DNA]</scope>
    <source>
        <strain evidence="10">SpSt-1233</strain>
    </source>
</reference>
<sequence>IKDGVVVRAKSFIYEGTPEDRLVRFCIIFFALMLVKNVFGYVSTYLTIYLEQLVLCRIRNDLYGAVQILPMSFFDRQRTGHLISRITNDVTNLRGVVVGSIASIVRNGLMTLIAVVIIVATSWKLTLLTVVLVPLNVLFIGIISRKLRKGSMRAQERMADMTSVLQETISGVRVVKAFGMEGFEKGKFSLFNRRYMTEYLKMRRFAELASPTSETLGIVASVIILWYGGRLVIANHLDPAHLMMFIGAMLWVVTPIKNLSKLNSVIQEGLASGERIFQILDIESEDEDEGGVEIEGLQRAIRYENVSFGYDDDIEVLADVDFEIGMGEMIAIVGPSGAGKSTLADLLPRFYRPTKGRITIDGIDISEIRLASLRSLMGIVTQETILFNDTVFNNIAYGLEDCPAENVVRAAKAANAHEFIAAMPNGYHTVIGDRGIQLSGGQRQRLAIARALLKDPQILILDEATSSLDVESEALVQEAVDRLVKGRTTLVIAHRLSTIRNADKIVVVENGRIEQIGAHEELIREEGTYRKLYHLQIES</sequence>
<dbReference type="SMART" id="SM00382">
    <property type="entry name" value="AAA"/>
    <property type="match status" value="1"/>
</dbReference>
<dbReference type="PANTHER" id="PTHR43394:SF1">
    <property type="entry name" value="ATP-BINDING CASSETTE SUB-FAMILY B MEMBER 10, MITOCHONDRIAL"/>
    <property type="match status" value="1"/>
</dbReference>
<dbReference type="InterPro" id="IPR027417">
    <property type="entry name" value="P-loop_NTPase"/>
</dbReference>
<dbReference type="InterPro" id="IPR036640">
    <property type="entry name" value="ABC1_TM_sf"/>
</dbReference>
<gene>
    <name evidence="10" type="ORF">ENO08_04625</name>
</gene>
<organism evidence="10">
    <name type="scientific">Eiseniibacteriota bacterium</name>
    <dbReference type="NCBI Taxonomy" id="2212470"/>
    <lineage>
        <taxon>Bacteria</taxon>
        <taxon>Candidatus Eiseniibacteriota</taxon>
    </lineage>
</organism>
<dbReference type="EMBL" id="DSEC01000326">
    <property type="protein sequence ID" value="HER43724.1"/>
    <property type="molecule type" value="Genomic_DNA"/>
</dbReference>
<evidence type="ECO:0000313" key="10">
    <source>
        <dbReference type="EMBL" id="HER43724.1"/>
    </source>
</evidence>
<keyword evidence="3" id="KW-0547">Nucleotide-binding</keyword>
<evidence type="ECO:0000256" key="1">
    <source>
        <dbReference type="ARBA" id="ARBA00004651"/>
    </source>
</evidence>
<dbReference type="Pfam" id="PF00664">
    <property type="entry name" value="ABC_membrane"/>
    <property type="match status" value="1"/>
</dbReference>
<protein>
    <submittedName>
        <fullName evidence="10">ABC transporter ATP-binding protein</fullName>
    </submittedName>
</protein>
<dbReference type="PROSITE" id="PS00211">
    <property type="entry name" value="ABC_TRANSPORTER_1"/>
    <property type="match status" value="1"/>
</dbReference>
<proteinExistence type="predicted"/>
<feature type="domain" description="ABC transmembrane type-1" evidence="9">
    <location>
        <begin position="11"/>
        <end position="268"/>
    </location>
</feature>
<dbReference type="CDD" id="cd03251">
    <property type="entry name" value="ABCC_MsbA"/>
    <property type="match status" value="1"/>
</dbReference>
<evidence type="ECO:0000256" key="6">
    <source>
        <dbReference type="ARBA" id="ARBA00023136"/>
    </source>
</evidence>
<dbReference type="Proteomes" id="UP000886069">
    <property type="component" value="Unassembled WGS sequence"/>
</dbReference>
<comment type="subcellular location">
    <subcellularLocation>
        <location evidence="1">Cell membrane</location>
        <topology evidence="1">Multi-pass membrane protein</topology>
    </subcellularLocation>
</comment>
<dbReference type="InterPro" id="IPR003439">
    <property type="entry name" value="ABC_transporter-like_ATP-bd"/>
</dbReference>
<name>A0A7V2AV22_UNCEI</name>
<dbReference type="SUPFAM" id="SSF52540">
    <property type="entry name" value="P-loop containing nucleoside triphosphate hydrolases"/>
    <property type="match status" value="1"/>
</dbReference>
<evidence type="ECO:0000256" key="4">
    <source>
        <dbReference type="ARBA" id="ARBA00022840"/>
    </source>
</evidence>
<dbReference type="PROSITE" id="PS50929">
    <property type="entry name" value="ABC_TM1F"/>
    <property type="match status" value="1"/>
</dbReference>
<dbReference type="AlphaFoldDB" id="A0A7V2AV22"/>
<feature type="non-terminal residue" evidence="10">
    <location>
        <position position="1"/>
    </location>
</feature>
<dbReference type="GO" id="GO:0015421">
    <property type="term" value="F:ABC-type oligopeptide transporter activity"/>
    <property type="evidence" value="ECO:0007669"/>
    <property type="project" value="TreeGrafter"/>
</dbReference>
<evidence type="ECO:0000256" key="3">
    <source>
        <dbReference type="ARBA" id="ARBA00022741"/>
    </source>
</evidence>
<dbReference type="InterPro" id="IPR039421">
    <property type="entry name" value="Type_1_exporter"/>
</dbReference>
<accession>A0A7V2AV22</accession>
<feature type="transmembrane region" description="Helical" evidence="7">
    <location>
        <begin position="125"/>
        <end position="143"/>
    </location>
</feature>
<evidence type="ECO:0000259" key="8">
    <source>
        <dbReference type="PROSITE" id="PS50893"/>
    </source>
</evidence>
<feature type="domain" description="ABC transporter" evidence="8">
    <location>
        <begin position="301"/>
        <end position="535"/>
    </location>
</feature>
<dbReference type="FunFam" id="3.40.50.300:FF:000218">
    <property type="entry name" value="Multidrug ABC transporter ATP-binding protein"/>
    <property type="match status" value="1"/>
</dbReference>
<keyword evidence="2 7" id="KW-0812">Transmembrane</keyword>